<gene>
    <name evidence="1" type="ORF">MRATA1EN1_LOCUS2312</name>
</gene>
<proteinExistence type="predicted"/>
<accession>A0ABN8XXI2</accession>
<sequence length="120" mass="13056">MGLAQSCSSQDRACEKRWIQTSLRESGLGGLGVGPRQFSFSLSAVTSQDDAGSNLPFWSSSCREVFPPRKMHRKIPCRYDPWNRGLSGDKGSPGMSPGLCVIVFTFLLCLACTQAHDGAR</sequence>
<organism evidence="1 2">
    <name type="scientific">Rangifer tarandus platyrhynchus</name>
    <name type="common">Svalbard reindeer</name>
    <dbReference type="NCBI Taxonomy" id="3082113"/>
    <lineage>
        <taxon>Eukaryota</taxon>
        <taxon>Metazoa</taxon>
        <taxon>Chordata</taxon>
        <taxon>Craniata</taxon>
        <taxon>Vertebrata</taxon>
        <taxon>Euteleostomi</taxon>
        <taxon>Mammalia</taxon>
        <taxon>Eutheria</taxon>
        <taxon>Laurasiatheria</taxon>
        <taxon>Artiodactyla</taxon>
        <taxon>Ruminantia</taxon>
        <taxon>Pecora</taxon>
        <taxon>Cervidae</taxon>
        <taxon>Odocoileinae</taxon>
        <taxon>Rangifer</taxon>
    </lineage>
</organism>
<name>A0ABN8XXI2_RANTA</name>
<dbReference type="EMBL" id="OX459946">
    <property type="protein sequence ID" value="CAI9153350.1"/>
    <property type="molecule type" value="Genomic_DNA"/>
</dbReference>
<keyword evidence="2" id="KW-1185">Reference proteome</keyword>
<evidence type="ECO:0000313" key="2">
    <source>
        <dbReference type="Proteomes" id="UP001176941"/>
    </source>
</evidence>
<dbReference type="Proteomes" id="UP001176941">
    <property type="component" value="Chromosome 10"/>
</dbReference>
<reference evidence="1" key="1">
    <citation type="submission" date="2023-04" db="EMBL/GenBank/DDBJ databases">
        <authorList>
            <consortium name="ELIXIR-Norway"/>
        </authorList>
    </citation>
    <scope>NUCLEOTIDE SEQUENCE [LARGE SCALE GENOMIC DNA]</scope>
</reference>
<evidence type="ECO:0000313" key="1">
    <source>
        <dbReference type="EMBL" id="CAI9153350.1"/>
    </source>
</evidence>
<protein>
    <submittedName>
        <fullName evidence="1">Uncharacterized protein</fullName>
    </submittedName>
</protein>